<accession>A0ABD2D8V0</accession>
<keyword evidence="3" id="KW-1185">Reference proteome</keyword>
<evidence type="ECO:0000313" key="3">
    <source>
        <dbReference type="Proteomes" id="UP001610411"/>
    </source>
</evidence>
<dbReference type="GO" id="GO:0005840">
    <property type="term" value="C:ribosome"/>
    <property type="evidence" value="ECO:0007669"/>
    <property type="project" value="UniProtKB-KW"/>
</dbReference>
<comment type="caution">
    <text evidence="2">The sequence shown here is derived from an EMBL/GenBank/DDBJ whole genome shotgun (WGS) entry which is preliminary data.</text>
</comment>
<evidence type="ECO:0000313" key="2">
    <source>
        <dbReference type="EMBL" id="KAL2763343.1"/>
    </source>
</evidence>
<sequence length="36" mass="3266">MAFSAGSLLGPAGRRAGTSISPATSNANASTAGSGA</sequence>
<feature type="region of interest" description="Disordered" evidence="1">
    <location>
        <begin position="1"/>
        <end position="36"/>
    </location>
</feature>
<proteinExistence type="predicted"/>
<protein>
    <submittedName>
        <fullName evidence="2">39S ribosomal protein L34, mitochondrial isoform b</fullName>
    </submittedName>
</protein>
<evidence type="ECO:0000256" key="1">
    <source>
        <dbReference type="SAM" id="MobiDB-lite"/>
    </source>
</evidence>
<organism evidence="2 3">
    <name type="scientific">Daubentonia madagascariensis</name>
    <name type="common">Aye-aye</name>
    <name type="synonym">Sciurus madagascariensis</name>
    <dbReference type="NCBI Taxonomy" id="31869"/>
    <lineage>
        <taxon>Eukaryota</taxon>
        <taxon>Metazoa</taxon>
        <taxon>Chordata</taxon>
        <taxon>Craniata</taxon>
        <taxon>Vertebrata</taxon>
        <taxon>Euteleostomi</taxon>
        <taxon>Mammalia</taxon>
        <taxon>Eutheria</taxon>
        <taxon>Euarchontoglires</taxon>
        <taxon>Primates</taxon>
        <taxon>Strepsirrhini</taxon>
        <taxon>Chiromyiformes</taxon>
        <taxon>Daubentoniidae</taxon>
        <taxon>Daubentonia</taxon>
    </lineage>
</organism>
<keyword evidence="2" id="KW-0689">Ribosomal protein</keyword>
<feature type="compositionally biased region" description="Low complexity" evidence="1">
    <location>
        <begin position="23"/>
        <end position="36"/>
    </location>
</feature>
<dbReference type="AlphaFoldDB" id="A0ABD2D8V0"/>
<keyword evidence="2" id="KW-0687">Ribonucleoprotein</keyword>
<gene>
    <name evidence="2" type="ORF">WCI35_028798</name>
</gene>
<name>A0ABD2D8V0_DAUMA</name>
<reference evidence="2 3" key="1">
    <citation type="journal article" date="2024" name="G3 (Bethesda)">
        <title>A hybrid genome assembly of the endangered aye-aye (Daubentonia madagascariensis).</title>
        <authorList>
            <person name="Versoza C.J."/>
            <person name="Pfeifer S.P."/>
        </authorList>
    </citation>
    <scope>NUCLEOTIDE SEQUENCE [LARGE SCALE GENOMIC DNA]</scope>
    <source>
        <strain evidence="2">6821</strain>
    </source>
</reference>
<dbReference type="Proteomes" id="UP001610411">
    <property type="component" value="Unassembled WGS sequence"/>
</dbReference>
<dbReference type="EMBL" id="JBFSEQ010000012">
    <property type="protein sequence ID" value="KAL2763343.1"/>
    <property type="molecule type" value="Genomic_DNA"/>
</dbReference>